<proteinExistence type="predicted"/>
<gene>
    <name evidence="1" type="ORF">J437_LFUL018285</name>
</gene>
<keyword evidence="2" id="KW-1185">Reference proteome</keyword>
<organism evidence="1 2">
    <name type="scientific">Ladona fulva</name>
    <name type="common">Scarce chaser dragonfly</name>
    <name type="synonym">Libellula fulva</name>
    <dbReference type="NCBI Taxonomy" id="123851"/>
    <lineage>
        <taxon>Eukaryota</taxon>
        <taxon>Metazoa</taxon>
        <taxon>Ecdysozoa</taxon>
        <taxon>Arthropoda</taxon>
        <taxon>Hexapoda</taxon>
        <taxon>Insecta</taxon>
        <taxon>Pterygota</taxon>
        <taxon>Palaeoptera</taxon>
        <taxon>Odonata</taxon>
        <taxon>Epiprocta</taxon>
        <taxon>Anisoptera</taxon>
        <taxon>Libelluloidea</taxon>
        <taxon>Libellulidae</taxon>
        <taxon>Ladona</taxon>
    </lineage>
</organism>
<sequence>MPTNDHEDYEVEEVKKDRVVVMGDWNASVGNEQVGGIVGNYGTGGTDERSRRLIEFCRDRKMIIMNTWFKHHKRKLYT</sequence>
<evidence type="ECO:0000313" key="1">
    <source>
        <dbReference type="EMBL" id="KAG8232471.1"/>
    </source>
</evidence>
<reference evidence="1" key="1">
    <citation type="submission" date="2013-04" db="EMBL/GenBank/DDBJ databases">
        <authorList>
            <person name="Qu J."/>
            <person name="Murali S.C."/>
            <person name="Bandaranaike D."/>
            <person name="Bellair M."/>
            <person name="Blankenburg K."/>
            <person name="Chao H."/>
            <person name="Dinh H."/>
            <person name="Doddapaneni H."/>
            <person name="Downs B."/>
            <person name="Dugan-Rocha S."/>
            <person name="Elkadiri S."/>
            <person name="Gnanaolivu R.D."/>
            <person name="Hernandez B."/>
            <person name="Javaid M."/>
            <person name="Jayaseelan J.C."/>
            <person name="Lee S."/>
            <person name="Li M."/>
            <person name="Ming W."/>
            <person name="Munidasa M."/>
            <person name="Muniz J."/>
            <person name="Nguyen L."/>
            <person name="Ongeri F."/>
            <person name="Osuji N."/>
            <person name="Pu L.-L."/>
            <person name="Puazo M."/>
            <person name="Qu C."/>
            <person name="Quiroz J."/>
            <person name="Raj R."/>
            <person name="Weissenberger G."/>
            <person name="Xin Y."/>
            <person name="Zou X."/>
            <person name="Han Y."/>
            <person name="Richards S."/>
            <person name="Worley K."/>
            <person name="Muzny D."/>
            <person name="Gibbs R."/>
        </authorList>
    </citation>
    <scope>NUCLEOTIDE SEQUENCE</scope>
    <source>
        <strain evidence="1">Sampled in the wild</strain>
    </source>
</reference>
<dbReference type="Gene3D" id="3.60.10.10">
    <property type="entry name" value="Endonuclease/exonuclease/phosphatase"/>
    <property type="match status" value="1"/>
</dbReference>
<name>A0A8K0KCC8_LADFU</name>
<protein>
    <submittedName>
        <fullName evidence="1">Uncharacterized protein</fullName>
    </submittedName>
</protein>
<dbReference type="InterPro" id="IPR036691">
    <property type="entry name" value="Endo/exonu/phosph_ase_sf"/>
</dbReference>
<comment type="caution">
    <text evidence="1">The sequence shown here is derived from an EMBL/GenBank/DDBJ whole genome shotgun (WGS) entry which is preliminary data.</text>
</comment>
<accession>A0A8K0KCC8</accession>
<dbReference type="OrthoDB" id="6772382at2759"/>
<dbReference type="Proteomes" id="UP000792457">
    <property type="component" value="Unassembled WGS sequence"/>
</dbReference>
<dbReference type="AlphaFoldDB" id="A0A8K0KCC8"/>
<evidence type="ECO:0000313" key="2">
    <source>
        <dbReference type="Proteomes" id="UP000792457"/>
    </source>
</evidence>
<reference evidence="1" key="2">
    <citation type="submission" date="2017-10" db="EMBL/GenBank/DDBJ databases">
        <title>Ladona fulva Genome sequencing and assembly.</title>
        <authorList>
            <person name="Murali S."/>
            <person name="Richards S."/>
            <person name="Bandaranaike D."/>
            <person name="Bellair M."/>
            <person name="Blankenburg K."/>
            <person name="Chao H."/>
            <person name="Dinh H."/>
            <person name="Doddapaneni H."/>
            <person name="Dugan-Rocha S."/>
            <person name="Elkadiri S."/>
            <person name="Gnanaolivu R."/>
            <person name="Hernandez B."/>
            <person name="Skinner E."/>
            <person name="Javaid M."/>
            <person name="Lee S."/>
            <person name="Li M."/>
            <person name="Ming W."/>
            <person name="Munidasa M."/>
            <person name="Muniz J."/>
            <person name="Nguyen L."/>
            <person name="Hughes D."/>
            <person name="Osuji N."/>
            <person name="Pu L.-L."/>
            <person name="Puazo M."/>
            <person name="Qu C."/>
            <person name="Quiroz J."/>
            <person name="Raj R."/>
            <person name="Weissenberger G."/>
            <person name="Xin Y."/>
            <person name="Zou X."/>
            <person name="Han Y."/>
            <person name="Worley K."/>
            <person name="Muzny D."/>
            <person name="Gibbs R."/>
        </authorList>
    </citation>
    <scope>NUCLEOTIDE SEQUENCE</scope>
    <source>
        <strain evidence="1">Sampled in the wild</strain>
    </source>
</reference>
<dbReference type="EMBL" id="KZ308621">
    <property type="protein sequence ID" value="KAG8232471.1"/>
    <property type="molecule type" value="Genomic_DNA"/>
</dbReference>